<evidence type="ECO:0000313" key="9">
    <source>
        <dbReference type="EMBL" id="MDG3585414.1"/>
    </source>
</evidence>
<proteinExistence type="predicted"/>
<dbReference type="InterPro" id="IPR052038">
    <property type="entry name" value="Type-VII_TA_antitoxin"/>
</dbReference>
<dbReference type="SUPFAM" id="SSF81301">
    <property type="entry name" value="Nucleotidyltransferase"/>
    <property type="match status" value="1"/>
</dbReference>
<sequence length="100" mass="11683">MNPIIENNIDKLKALCIKYKVDKMYVFGSVLTPDFNQKSDIDFLVRLKPFGHKGAFLNYFDFKDSLKELFKREVDLVSEEGLENPYIIKSINKTKQLIYG</sequence>
<comment type="cofactor">
    <cofactor evidence="1">
        <name>Mg(2+)</name>
        <dbReference type="ChEBI" id="CHEBI:18420"/>
    </cofactor>
</comment>
<evidence type="ECO:0000256" key="6">
    <source>
        <dbReference type="ARBA" id="ARBA00022840"/>
    </source>
</evidence>
<keyword evidence="3" id="KW-0548">Nucleotidyltransferase</keyword>
<keyword evidence="2" id="KW-0808">Transferase</keyword>
<reference evidence="9" key="1">
    <citation type="submission" date="2022-11" db="EMBL/GenBank/DDBJ databases">
        <title>High-quality draft genome sequence of Galbibacter sp. strain CMA-7.</title>
        <authorList>
            <person name="Wei L."/>
            <person name="Dong C."/>
            <person name="Shao Z."/>
        </authorList>
    </citation>
    <scope>NUCLEOTIDE SEQUENCE</scope>
    <source>
        <strain evidence="9">CMA-7</strain>
    </source>
</reference>
<name>A0ABT6FQS5_9FLAO</name>
<evidence type="ECO:0000313" key="10">
    <source>
        <dbReference type="Proteomes" id="UP001153642"/>
    </source>
</evidence>
<dbReference type="CDD" id="cd05403">
    <property type="entry name" value="NT_KNTase_like"/>
    <property type="match status" value="1"/>
</dbReference>
<keyword evidence="7" id="KW-0460">Magnesium</keyword>
<comment type="caution">
    <text evidence="9">The sequence shown here is derived from an EMBL/GenBank/DDBJ whole genome shotgun (WGS) entry which is preliminary data.</text>
</comment>
<dbReference type="EMBL" id="JAPMUA010000002">
    <property type="protein sequence ID" value="MDG3585414.1"/>
    <property type="molecule type" value="Genomic_DNA"/>
</dbReference>
<dbReference type="RefSeq" id="WP_277899318.1">
    <property type="nucleotide sequence ID" value="NZ_JAPMUA010000002.1"/>
</dbReference>
<evidence type="ECO:0000256" key="7">
    <source>
        <dbReference type="ARBA" id="ARBA00022842"/>
    </source>
</evidence>
<dbReference type="InterPro" id="IPR043519">
    <property type="entry name" value="NT_sf"/>
</dbReference>
<keyword evidence="6" id="KW-0067">ATP-binding</keyword>
<feature type="domain" description="Polymerase beta nucleotidyltransferase" evidence="8">
    <location>
        <begin position="11"/>
        <end position="99"/>
    </location>
</feature>
<dbReference type="Gene3D" id="3.30.460.10">
    <property type="entry name" value="Beta Polymerase, domain 2"/>
    <property type="match status" value="1"/>
</dbReference>
<evidence type="ECO:0000256" key="3">
    <source>
        <dbReference type="ARBA" id="ARBA00022695"/>
    </source>
</evidence>
<organism evidence="9 10">
    <name type="scientific">Galbibacter pacificus</name>
    <dbReference type="NCBI Taxonomy" id="2996052"/>
    <lineage>
        <taxon>Bacteria</taxon>
        <taxon>Pseudomonadati</taxon>
        <taxon>Bacteroidota</taxon>
        <taxon>Flavobacteriia</taxon>
        <taxon>Flavobacteriales</taxon>
        <taxon>Flavobacteriaceae</taxon>
        <taxon>Galbibacter</taxon>
    </lineage>
</organism>
<dbReference type="PANTHER" id="PTHR33571:SF12">
    <property type="entry name" value="BSL3053 PROTEIN"/>
    <property type="match status" value="1"/>
</dbReference>
<keyword evidence="10" id="KW-1185">Reference proteome</keyword>
<evidence type="ECO:0000259" key="8">
    <source>
        <dbReference type="Pfam" id="PF18765"/>
    </source>
</evidence>
<dbReference type="Proteomes" id="UP001153642">
    <property type="component" value="Unassembled WGS sequence"/>
</dbReference>
<keyword evidence="4" id="KW-0479">Metal-binding</keyword>
<evidence type="ECO:0000256" key="2">
    <source>
        <dbReference type="ARBA" id="ARBA00022679"/>
    </source>
</evidence>
<gene>
    <name evidence="9" type="ORF">OSR52_05985</name>
</gene>
<dbReference type="Pfam" id="PF18765">
    <property type="entry name" value="Polbeta"/>
    <property type="match status" value="1"/>
</dbReference>
<evidence type="ECO:0000256" key="4">
    <source>
        <dbReference type="ARBA" id="ARBA00022723"/>
    </source>
</evidence>
<accession>A0ABT6FQS5</accession>
<dbReference type="InterPro" id="IPR041633">
    <property type="entry name" value="Polbeta"/>
</dbReference>
<evidence type="ECO:0000256" key="1">
    <source>
        <dbReference type="ARBA" id="ARBA00001946"/>
    </source>
</evidence>
<dbReference type="PANTHER" id="PTHR33571">
    <property type="entry name" value="SSL8005 PROTEIN"/>
    <property type="match status" value="1"/>
</dbReference>
<protein>
    <submittedName>
        <fullName evidence="9">Nucleotidyltransferase domain-containing protein</fullName>
    </submittedName>
</protein>
<evidence type="ECO:0000256" key="5">
    <source>
        <dbReference type="ARBA" id="ARBA00022741"/>
    </source>
</evidence>
<keyword evidence="5" id="KW-0547">Nucleotide-binding</keyword>